<dbReference type="EMBL" id="SOCQ01000001">
    <property type="protein sequence ID" value="TDV53001.1"/>
    <property type="molecule type" value="Genomic_DNA"/>
</dbReference>
<evidence type="ECO:0000313" key="2">
    <source>
        <dbReference type="Proteomes" id="UP000295804"/>
    </source>
</evidence>
<reference evidence="1 2" key="1">
    <citation type="submission" date="2019-03" db="EMBL/GenBank/DDBJ databases">
        <title>Genomic analyses of the natural microbiome of Caenorhabditis elegans.</title>
        <authorList>
            <person name="Samuel B."/>
        </authorList>
    </citation>
    <scope>NUCLEOTIDE SEQUENCE [LARGE SCALE GENOMIC DNA]</scope>
    <source>
        <strain evidence="1 2">BIGb0525</strain>
    </source>
</reference>
<sequence>MPDREILVSRAWGDVPVSYIQDQEAFNDCSFLDLKVNKWELNREWSAKQNSEPWIRIEKLKGAALDDFLHRDGSLWPVDLAEKTLMIIELDEGGSALDHCLLLRLVSVFLGQFKVYRWSDGIEEVSEEIAASLPAQQAVLERLIRCEQAASGE</sequence>
<proteinExistence type="predicted"/>
<comment type="caution">
    <text evidence="1">The sequence shown here is derived from an EMBL/GenBank/DDBJ whole genome shotgun (WGS) entry which is preliminary data.</text>
</comment>
<accession>A0A4V3FTX3</accession>
<dbReference type="Proteomes" id="UP000295804">
    <property type="component" value="Unassembled WGS sequence"/>
</dbReference>
<protein>
    <submittedName>
        <fullName evidence="1">Uncharacterized protein</fullName>
    </submittedName>
</protein>
<organism evidence="1 2">
    <name type="scientific">Pseudomonas helmanticensis</name>
    <dbReference type="NCBI Taxonomy" id="1471381"/>
    <lineage>
        <taxon>Bacteria</taxon>
        <taxon>Pseudomonadati</taxon>
        <taxon>Pseudomonadota</taxon>
        <taxon>Gammaproteobacteria</taxon>
        <taxon>Pseudomonadales</taxon>
        <taxon>Pseudomonadaceae</taxon>
        <taxon>Pseudomonas</taxon>
    </lineage>
</organism>
<name>A0A4V3FTX3_9PSED</name>
<dbReference type="AlphaFoldDB" id="A0A4V3FTX3"/>
<gene>
    <name evidence="1" type="ORF">EDF87_10166</name>
</gene>
<evidence type="ECO:0000313" key="1">
    <source>
        <dbReference type="EMBL" id="TDV53001.1"/>
    </source>
</evidence>